<dbReference type="AlphaFoldDB" id="A0A813KBI2"/>
<evidence type="ECO:0000256" key="1">
    <source>
        <dbReference type="SAM" id="MobiDB-lite"/>
    </source>
</evidence>
<evidence type="ECO:0000313" key="2">
    <source>
        <dbReference type="EMBL" id="CAE8666522.1"/>
    </source>
</evidence>
<feature type="compositionally biased region" description="Basic and acidic residues" evidence="1">
    <location>
        <begin position="95"/>
        <end position="110"/>
    </location>
</feature>
<sequence>MTGHNMIQLRESDGSRPISARWFQHVMVIIHEWRSRQINFEDYPDIHDLAYDDGFEIDSDGNWIALEAEQQLVFDDISEPSFDFNEVIFDEQEPEPERDQHDTPRAPDYQ</sequence>
<gene>
    <name evidence="2" type="ORF">PGLA2088_LOCUS16313</name>
    <name evidence="3" type="ORF">PGLA2088_LOCUS30485</name>
</gene>
<evidence type="ECO:0000313" key="4">
    <source>
        <dbReference type="Proteomes" id="UP000626109"/>
    </source>
</evidence>
<name>A0A813KBI2_POLGL</name>
<feature type="region of interest" description="Disordered" evidence="1">
    <location>
        <begin position="90"/>
        <end position="110"/>
    </location>
</feature>
<protein>
    <submittedName>
        <fullName evidence="3">Uncharacterized protein</fullName>
    </submittedName>
</protein>
<reference evidence="3" key="1">
    <citation type="submission" date="2021-02" db="EMBL/GenBank/DDBJ databases">
        <authorList>
            <person name="Dougan E. K."/>
            <person name="Rhodes N."/>
            <person name="Thang M."/>
            <person name="Chan C."/>
        </authorList>
    </citation>
    <scope>NUCLEOTIDE SEQUENCE</scope>
</reference>
<dbReference type="EMBL" id="CAJNNW010020615">
    <property type="protein sequence ID" value="CAE8666522.1"/>
    <property type="molecule type" value="Genomic_DNA"/>
</dbReference>
<evidence type="ECO:0000313" key="3">
    <source>
        <dbReference type="EMBL" id="CAE8697923.1"/>
    </source>
</evidence>
<comment type="caution">
    <text evidence="3">The sequence shown here is derived from an EMBL/GenBank/DDBJ whole genome shotgun (WGS) entry which is preliminary data.</text>
</comment>
<organism evidence="3 4">
    <name type="scientific">Polarella glacialis</name>
    <name type="common">Dinoflagellate</name>
    <dbReference type="NCBI Taxonomy" id="89957"/>
    <lineage>
        <taxon>Eukaryota</taxon>
        <taxon>Sar</taxon>
        <taxon>Alveolata</taxon>
        <taxon>Dinophyceae</taxon>
        <taxon>Suessiales</taxon>
        <taxon>Suessiaceae</taxon>
        <taxon>Polarella</taxon>
    </lineage>
</organism>
<accession>A0A813KBI2</accession>
<dbReference type="EMBL" id="CAJNNW010028840">
    <property type="protein sequence ID" value="CAE8697923.1"/>
    <property type="molecule type" value="Genomic_DNA"/>
</dbReference>
<dbReference type="Proteomes" id="UP000626109">
    <property type="component" value="Unassembled WGS sequence"/>
</dbReference>
<proteinExistence type="predicted"/>